<name>A0A0N7MBT6_9RHOB</name>
<dbReference type="GO" id="GO:0016779">
    <property type="term" value="F:nucleotidyltransferase activity"/>
    <property type="evidence" value="ECO:0007669"/>
    <property type="project" value="UniProtKB-ARBA"/>
</dbReference>
<proteinExistence type="predicted"/>
<sequence length="183" mass="19409">MKTIGILLAAGKSQRFGPEDKLLSTYQGQPLCRYAAEAMRASDADGLVVCISNPSLEPEFDGFQVTRCGGLQSDSLKAGIKAAIALNADRILVALADMPHITTGTLNTLLETKASLAACTKNGNRPTVPALFDHTYFDALLKLEGDQGARMLLQQVAAENMVQISPVEAFDVDTQADLSGPQA</sequence>
<dbReference type="CDD" id="cd04182">
    <property type="entry name" value="GT_2_like_f"/>
    <property type="match status" value="1"/>
</dbReference>
<reference evidence="4" key="1">
    <citation type="submission" date="2015-09" db="EMBL/GenBank/DDBJ databases">
        <authorList>
            <person name="Rodrigo-Torres Lidia"/>
            <person name="Arahal R.David."/>
        </authorList>
    </citation>
    <scope>NUCLEOTIDE SEQUENCE [LARGE SCALE GENOMIC DNA]</scope>
    <source>
        <strain evidence="4">CECT 5114</strain>
    </source>
</reference>
<dbReference type="PANTHER" id="PTHR43777:SF1">
    <property type="entry name" value="MOLYBDENUM COFACTOR CYTIDYLYLTRANSFERASE"/>
    <property type="match status" value="1"/>
</dbReference>
<gene>
    <name evidence="3" type="primary">pucB</name>
    <name evidence="3" type="ORF">TA5114_02121</name>
</gene>
<dbReference type="PANTHER" id="PTHR43777">
    <property type="entry name" value="MOLYBDENUM COFACTOR CYTIDYLYLTRANSFERASE"/>
    <property type="match status" value="1"/>
</dbReference>
<feature type="domain" description="MobA-like NTP transferase" evidence="2">
    <location>
        <begin position="5"/>
        <end position="156"/>
    </location>
</feature>
<dbReference type="InterPro" id="IPR025877">
    <property type="entry name" value="MobA-like_NTP_Trfase"/>
</dbReference>
<accession>A0A0N7MBT6</accession>
<dbReference type="EMBL" id="CYUE01000020">
    <property type="protein sequence ID" value="CUK26312.1"/>
    <property type="molecule type" value="Genomic_DNA"/>
</dbReference>
<dbReference type="OrthoDB" id="9779263at2"/>
<evidence type="ECO:0000313" key="4">
    <source>
        <dbReference type="Proteomes" id="UP000051184"/>
    </source>
</evidence>
<dbReference type="Proteomes" id="UP000051184">
    <property type="component" value="Unassembled WGS sequence"/>
</dbReference>
<dbReference type="RefSeq" id="WP_058315216.1">
    <property type="nucleotide sequence ID" value="NZ_CYTO01000009.1"/>
</dbReference>
<evidence type="ECO:0000256" key="1">
    <source>
        <dbReference type="ARBA" id="ARBA00022842"/>
    </source>
</evidence>
<evidence type="ECO:0000259" key="2">
    <source>
        <dbReference type="Pfam" id="PF12804"/>
    </source>
</evidence>
<dbReference type="Pfam" id="PF12804">
    <property type="entry name" value="NTP_transf_3"/>
    <property type="match status" value="1"/>
</dbReference>
<organism evidence="3 4">
    <name type="scientific">Cognatishimia activa</name>
    <dbReference type="NCBI Taxonomy" id="1715691"/>
    <lineage>
        <taxon>Bacteria</taxon>
        <taxon>Pseudomonadati</taxon>
        <taxon>Pseudomonadota</taxon>
        <taxon>Alphaproteobacteria</taxon>
        <taxon>Rhodobacterales</taxon>
        <taxon>Paracoccaceae</taxon>
        <taxon>Cognatishimia</taxon>
    </lineage>
</organism>
<dbReference type="SUPFAM" id="SSF53448">
    <property type="entry name" value="Nucleotide-diphospho-sugar transferases"/>
    <property type="match status" value="1"/>
</dbReference>
<dbReference type="AlphaFoldDB" id="A0A0N7MBT6"/>
<dbReference type="STRING" id="1715691.TA5113_00949"/>
<protein>
    <submittedName>
        <fullName evidence="3">Purine catabolism protein PucB</fullName>
    </submittedName>
</protein>
<keyword evidence="1" id="KW-0460">Magnesium</keyword>
<evidence type="ECO:0000313" key="3">
    <source>
        <dbReference type="EMBL" id="CUK26312.1"/>
    </source>
</evidence>
<dbReference type="InterPro" id="IPR029044">
    <property type="entry name" value="Nucleotide-diphossugar_trans"/>
</dbReference>
<keyword evidence="4" id="KW-1185">Reference proteome</keyword>
<dbReference type="Gene3D" id="3.90.550.10">
    <property type="entry name" value="Spore Coat Polysaccharide Biosynthesis Protein SpsA, Chain A"/>
    <property type="match status" value="1"/>
</dbReference>